<feature type="compositionally biased region" description="Basic and acidic residues" evidence="1">
    <location>
        <begin position="1"/>
        <end position="10"/>
    </location>
</feature>
<feature type="region of interest" description="Disordered" evidence="1">
    <location>
        <begin position="1"/>
        <end position="70"/>
    </location>
</feature>
<gene>
    <name evidence="3" type="ORF">B0J13DRAFT_460790</name>
</gene>
<accession>A0A9P9D6G6</accession>
<evidence type="ECO:0000256" key="1">
    <source>
        <dbReference type="SAM" id="MobiDB-lite"/>
    </source>
</evidence>
<sequence length="368" mass="42106">MAHRLLEKVGSKIRSLRQTPPLEATLPPPSTPSLAPSQPAFQPATQPTPQPAYQPTPSPSASTDSETSLPSLQERLWNRAYDELKASEPKVVEVYEKILSARLRRNDSTSVAFESTGNKIGKTPETRCHQMQQLVQVGLDQTQKEASIKRGIEEGLQAVQAVRVVVDKAVQAAPEAAVAWVGVCLGMNWYWNLVCLLLDENRAEISCAGLRDELENHIVRLYQKLLLYQMWSVCLYHRNWAAVVLRDVFRLDDWASRLSDIQNDEAAVQRDSEQYNTEQSKAYLRDLAIAASSQEMKLQAIYLAIQDQTRQQEKRHQDDKDKQCLKDLRETDPRDDKTRIQDTKGGLLRDSYRWILDHDDFRRWRDDP</sequence>
<proteinExistence type="predicted"/>
<feature type="non-terminal residue" evidence="3">
    <location>
        <position position="1"/>
    </location>
</feature>
<evidence type="ECO:0000259" key="2">
    <source>
        <dbReference type="Pfam" id="PF17100"/>
    </source>
</evidence>
<dbReference type="Pfam" id="PF17100">
    <property type="entry name" value="NACHT_N"/>
    <property type="match status" value="1"/>
</dbReference>
<dbReference type="InterPro" id="IPR031359">
    <property type="entry name" value="NACHT_N"/>
</dbReference>
<dbReference type="AlphaFoldDB" id="A0A9P9D6G6"/>
<dbReference type="OrthoDB" id="538223at2759"/>
<name>A0A9P9D6G6_9HYPO</name>
<feature type="compositionally biased region" description="Low complexity" evidence="1">
    <location>
        <begin position="32"/>
        <end position="45"/>
    </location>
</feature>
<protein>
    <recommendedName>
        <fullName evidence="2">NWD NACHT-NTPase N-terminal domain-containing protein</fullName>
    </recommendedName>
</protein>
<evidence type="ECO:0000313" key="4">
    <source>
        <dbReference type="Proteomes" id="UP000717696"/>
    </source>
</evidence>
<feature type="domain" description="NWD NACHT-NTPase N-terminal" evidence="2">
    <location>
        <begin position="74"/>
        <end position="187"/>
    </location>
</feature>
<reference evidence="3" key="1">
    <citation type="journal article" date="2021" name="Nat. Commun.">
        <title>Genetic determinants of endophytism in the Arabidopsis root mycobiome.</title>
        <authorList>
            <person name="Mesny F."/>
            <person name="Miyauchi S."/>
            <person name="Thiergart T."/>
            <person name="Pickel B."/>
            <person name="Atanasova L."/>
            <person name="Karlsson M."/>
            <person name="Huettel B."/>
            <person name="Barry K.W."/>
            <person name="Haridas S."/>
            <person name="Chen C."/>
            <person name="Bauer D."/>
            <person name="Andreopoulos W."/>
            <person name="Pangilinan J."/>
            <person name="LaButti K."/>
            <person name="Riley R."/>
            <person name="Lipzen A."/>
            <person name="Clum A."/>
            <person name="Drula E."/>
            <person name="Henrissat B."/>
            <person name="Kohler A."/>
            <person name="Grigoriev I.V."/>
            <person name="Martin F.M."/>
            <person name="Hacquard S."/>
        </authorList>
    </citation>
    <scope>NUCLEOTIDE SEQUENCE</scope>
    <source>
        <strain evidence="3">MPI-CAGE-AT-0021</strain>
    </source>
</reference>
<organism evidence="3 4">
    <name type="scientific">Dactylonectria estremocensis</name>
    <dbReference type="NCBI Taxonomy" id="1079267"/>
    <lineage>
        <taxon>Eukaryota</taxon>
        <taxon>Fungi</taxon>
        <taxon>Dikarya</taxon>
        <taxon>Ascomycota</taxon>
        <taxon>Pezizomycotina</taxon>
        <taxon>Sordariomycetes</taxon>
        <taxon>Hypocreomycetidae</taxon>
        <taxon>Hypocreales</taxon>
        <taxon>Nectriaceae</taxon>
        <taxon>Dactylonectria</taxon>
    </lineage>
</organism>
<dbReference type="Proteomes" id="UP000717696">
    <property type="component" value="Unassembled WGS sequence"/>
</dbReference>
<comment type="caution">
    <text evidence="3">The sequence shown here is derived from an EMBL/GenBank/DDBJ whole genome shotgun (WGS) entry which is preliminary data.</text>
</comment>
<feature type="compositionally biased region" description="Pro residues" evidence="1">
    <location>
        <begin position="46"/>
        <end position="58"/>
    </location>
</feature>
<dbReference type="EMBL" id="JAGMUU010000046">
    <property type="protein sequence ID" value="KAH7113468.1"/>
    <property type="molecule type" value="Genomic_DNA"/>
</dbReference>
<keyword evidence="4" id="KW-1185">Reference proteome</keyword>
<feature type="region of interest" description="Disordered" evidence="1">
    <location>
        <begin position="312"/>
        <end position="342"/>
    </location>
</feature>
<evidence type="ECO:0000313" key="3">
    <source>
        <dbReference type="EMBL" id="KAH7113468.1"/>
    </source>
</evidence>